<organism evidence="3 4">
    <name type="scientific">Ruminiclostridium papyrosolvens DSM 2782</name>
    <dbReference type="NCBI Taxonomy" id="588581"/>
    <lineage>
        <taxon>Bacteria</taxon>
        <taxon>Bacillati</taxon>
        <taxon>Bacillota</taxon>
        <taxon>Clostridia</taxon>
        <taxon>Eubacteriales</taxon>
        <taxon>Oscillospiraceae</taxon>
        <taxon>Ruminiclostridium</taxon>
    </lineage>
</organism>
<dbReference type="AlphaFoldDB" id="F1TEZ6"/>
<dbReference type="STRING" id="588581.Cpap_1129"/>
<feature type="transmembrane region" description="Helical" evidence="1">
    <location>
        <begin position="232"/>
        <end position="254"/>
    </location>
</feature>
<feature type="transmembrane region" description="Helical" evidence="1">
    <location>
        <begin position="200"/>
        <end position="220"/>
    </location>
</feature>
<dbReference type="RefSeq" id="WP_004620463.1">
    <property type="nucleotide sequence ID" value="NZ_ACXX02000010.1"/>
</dbReference>
<accession>F1TEZ6</accession>
<keyword evidence="1" id="KW-0472">Membrane</keyword>
<dbReference type="EMBL" id="ACXX02000010">
    <property type="protein sequence ID" value="EGD46934.1"/>
    <property type="molecule type" value="Genomic_DNA"/>
</dbReference>
<feature type="transmembrane region" description="Helical" evidence="1">
    <location>
        <begin position="82"/>
        <end position="105"/>
    </location>
</feature>
<dbReference type="eggNOG" id="COG1266">
    <property type="taxonomic scope" value="Bacteria"/>
</dbReference>
<dbReference type="GO" id="GO:0080120">
    <property type="term" value="P:CAAX-box protein maturation"/>
    <property type="evidence" value="ECO:0007669"/>
    <property type="project" value="UniProtKB-ARBA"/>
</dbReference>
<feature type="transmembrane region" description="Helical" evidence="1">
    <location>
        <begin position="111"/>
        <end position="133"/>
    </location>
</feature>
<dbReference type="Pfam" id="PF02517">
    <property type="entry name" value="Rce1-like"/>
    <property type="match status" value="1"/>
</dbReference>
<dbReference type="Proteomes" id="UP000003860">
    <property type="component" value="Unassembled WGS sequence"/>
</dbReference>
<proteinExistence type="predicted"/>
<dbReference type="PANTHER" id="PTHR35797:SF1">
    <property type="entry name" value="PROTEASE"/>
    <property type="match status" value="1"/>
</dbReference>
<protein>
    <submittedName>
        <fullName evidence="3">Abortive infection protein</fullName>
    </submittedName>
</protein>
<reference evidence="3" key="2">
    <citation type="submission" date="2011-01" db="EMBL/GenBank/DDBJ databases">
        <title>The Non-contiguous Finished genome of Clostridium papyrosolvens.</title>
        <authorList>
            <person name="Lucas S."/>
            <person name="Copeland A."/>
            <person name="Lapidus A."/>
            <person name="Cheng J.-F."/>
            <person name="Goodwin L."/>
            <person name="Pitluck S."/>
            <person name="Misra M."/>
            <person name="Chertkov O."/>
            <person name="Detter J.C."/>
            <person name="Han C."/>
            <person name="Tapia R."/>
            <person name="Land M."/>
            <person name="Hauser L."/>
            <person name="Kyrpides N."/>
            <person name="Ivanova N."/>
            <person name="Pagani I."/>
            <person name="Mouttaki H."/>
            <person name="He Z."/>
            <person name="Zhou J."/>
            <person name="Hemme C.L."/>
            <person name="Woyke T."/>
        </authorList>
    </citation>
    <scope>NUCLEOTIDE SEQUENCE [LARGE SCALE GENOMIC DNA]</scope>
    <source>
        <strain evidence="3">DSM 2782</strain>
    </source>
</reference>
<comment type="caution">
    <text evidence="3">The sequence shown here is derived from an EMBL/GenBank/DDBJ whole genome shotgun (WGS) entry which is preliminary data.</text>
</comment>
<feature type="transmembrane region" description="Helical" evidence="1">
    <location>
        <begin position="9"/>
        <end position="28"/>
    </location>
</feature>
<keyword evidence="4" id="KW-1185">Reference proteome</keyword>
<dbReference type="PANTHER" id="PTHR35797">
    <property type="entry name" value="PROTEASE-RELATED"/>
    <property type="match status" value="1"/>
</dbReference>
<evidence type="ECO:0000313" key="4">
    <source>
        <dbReference type="Proteomes" id="UP000003860"/>
    </source>
</evidence>
<dbReference type="OrthoDB" id="9777755at2"/>
<feature type="domain" description="CAAX prenyl protease 2/Lysostaphin resistance protein A-like" evidence="2">
    <location>
        <begin position="117"/>
        <end position="214"/>
    </location>
</feature>
<evidence type="ECO:0000313" key="3">
    <source>
        <dbReference type="EMBL" id="EGD46934.1"/>
    </source>
</evidence>
<keyword evidence="1" id="KW-1133">Transmembrane helix</keyword>
<dbReference type="InterPro" id="IPR042150">
    <property type="entry name" value="MmRce1-like"/>
</dbReference>
<evidence type="ECO:0000256" key="1">
    <source>
        <dbReference type="SAM" id="Phobius"/>
    </source>
</evidence>
<name>F1TEZ6_9FIRM</name>
<sequence>MKVDGTKKLIAVFLSFSFGLPLVCVLLTKNFVMFKSGCFYFILYGVEAMTPSIAAIITTMIFTRSSGIKSLFKKCYCENIKIGYWGLALILPITVLFITKLSVLLFIDVSFIKIITPMQIVIILWALIAEELGWRGFLQNELNKYFGYITTPIILGIIWSLWHYHFILAGVFSAPMILFMIGCIEDSVAYFWITKKSDGNIIPASIWHFTGNLFFNLFMINPEYNQGSIIPYLLFVIYSSIMAVGMSIWGVLTTKQKNRINYRRRQ</sequence>
<feature type="transmembrane region" description="Helical" evidence="1">
    <location>
        <begin position="145"/>
        <end position="162"/>
    </location>
</feature>
<reference evidence="3" key="1">
    <citation type="submission" date="2009-07" db="EMBL/GenBank/DDBJ databases">
        <authorList>
            <consortium name="US DOE Joint Genome Institute (JGI-PGF)"/>
            <person name="Lucas S."/>
            <person name="Copeland A."/>
            <person name="Lapidus A."/>
            <person name="Glavina del Rio T."/>
            <person name="Tice H."/>
            <person name="Bruce D."/>
            <person name="Goodwin L."/>
            <person name="Pitluck S."/>
            <person name="Larimer F."/>
            <person name="Land M.L."/>
            <person name="Mouttaki H."/>
            <person name="He Z."/>
            <person name="Zhou J."/>
            <person name="Hemme C.L."/>
        </authorList>
    </citation>
    <scope>NUCLEOTIDE SEQUENCE [LARGE SCALE GENOMIC DNA]</scope>
    <source>
        <strain evidence="3">DSM 2782</strain>
    </source>
</reference>
<gene>
    <name evidence="3" type="ORF">Cpap_1129</name>
</gene>
<feature type="transmembrane region" description="Helical" evidence="1">
    <location>
        <begin position="40"/>
        <end position="62"/>
    </location>
</feature>
<dbReference type="InterPro" id="IPR003675">
    <property type="entry name" value="Rce1/LyrA-like_dom"/>
</dbReference>
<dbReference type="GO" id="GO:0004175">
    <property type="term" value="F:endopeptidase activity"/>
    <property type="evidence" value="ECO:0007669"/>
    <property type="project" value="UniProtKB-ARBA"/>
</dbReference>
<evidence type="ECO:0000259" key="2">
    <source>
        <dbReference type="Pfam" id="PF02517"/>
    </source>
</evidence>
<feature type="transmembrane region" description="Helical" evidence="1">
    <location>
        <begin position="168"/>
        <end position="193"/>
    </location>
</feature>
<keyword evidence="1" id="KW-0812">Transmembrane</keyword>